<dbReference type="InterPro" id="IPR041165">
    <property type="entry name" value="Cas6_N_arch"/>
</dbReference>
<dbReference type="Proteomes" id="UP000273443">
    <property type="component" value="Chromosome"/>
</dbReference>
<dbReference type="SMR" id="A0A0E3GTV5"/>
<keyword evidence="3" id="KW-0378">Hydrolase</keyword>
<dbReference type="PATRIC" id="fig|2287.6.peg.2411"/>
<dbReference type="NCBIfam" id="TIGR01877">
    <property type="entry name" value="cas_cas6"/>
    <property type="match status" value="1"/>
</dbReference>
<evidence type="ECO:0000313" key="25">
    <source>
        <dbReference type="Proteomes" id="UP000269431"/>
    </source>
</evidence>
<organism evidence="8 21">
    <name type="scientific">Saccharolobus solfataricus</name>
    <name type="common">Sulfolobus solfataricus</name>
    <dbReference type="NCBI Taxonomy" id="2287"/>
    <lineage>
        <taxon>Archaea</taxon>
        <taxon>Thermoproteota</taxon>
        <taxon>Thermoprotei</taxon>
        <taxon>Sulfolobales</taxon>
        <taxon>Sulfolobaceae</taxon>
        <taxon>Saccharolobus</taxon>
    </lineage>
</organism>
<dbReference type="Gene3D" id="2.40.30.310">
    <property type="match status" value="1"/>
</dbReference>
<name>A0A0E3GTV5_SACSO</name>
<keyword evidence="1" id="KW-0540">Nuclease</keyword>
<dbReference type="EMBL" id="CP011056">
    <property type="protein sequence ID" value="AKA77177.1"/>
    <property type="molecule type" value="Genomic_DNA"/>
</dbReference>
<dbReference type="EMBL" id="CP033235">
    <property type="protein sequence ID" value="AZF68960.1"/>
    <property type="molecule type" value="Genomic_DNA"/>
</dbReference>
<dbReference type="Pfam" id="PF10040">
    <property type="entry name" value="CRISPR_Cas6"/>
    <property type="match status" value="1"/>
</dbReference>
<dbReference type="RefSeq" id="WP_009988407.1">
    <property type="nucleotide sequence ID" value="NZ_CP011055.2"/>
</dbReference>
<evidence type="ECO:0000313" key="8">
    <source>
        <dbReference type="EMBL" id="AKA74481.1"/>
    </source>
</evidence>
<evidence type="ECO:0000313" key="27">
    <source>
        <dbReference type="Proteomes" id="UP000273443"/>
    </source>
</evidence>
<evidence type="ECO:0000256" key="3">
    <source>
        <dbReference type="ARBA" id="ARBA00022801"/>
    </source>
</evidence>
<evidence type="ECO:0000313" key="30">
    <source>
        <dbReference type="Proteomes" id="UP000282269"/>
    </source>
</evidence>
<keyword evidence="5" id="KW-1133">Transmembrane helix</keyword>
<dbReference type="EMBL" id="CP033240">
    <property type="protein sequence ID" value="AZF82035.1"/>
    <property type="molecule type" value="Genomic_DNA"/>
</dbReference>
<keyword evidence="2" id="KW-0255">Endonuclease</keyword>
<dbReference type="InterPro" id="IPR019267">
    <property type="entry name" value="CRISPR-assoc_Cas6_C"/>
</dbReference>
<evidence type="ECO:0000313" key="11">
    <source>
        <dbReference type="EMBL" id="AZF68960.1"/>
    </source>
</evidence>
<evidence type="ECO:0000313" key="18">
    <source>
        <dbReference type="EMBL" id="QPG48928.1"/>
    </source>
</evidence>
<dbReference type="KEGG" id="ssof:SULC_2315"/>
<evidence type="ECO:0000313" key="12">
    <source>
        <dbReference type="EMBL" id="AZF71580.1"/>
    </source>
</evidence>
<evidence type="ECO:0000313" key="31">
    <source>
        <dbReference type="Proteomes" id="UP000594632"/>
    </source>
</evidence>
<proteinExistence type="predicted"/>
<dbReference type="EMBL" id="CP011055">
    <property type="protein sequence ID" value="AKA74481.1"/>
    <property type="molecule type" value="Genomic_DNA"/>
</dbReference>
<evidence type="ECO:0000259" key="6">
    <source>
        <dbReference type="Pfam" id="PF10040"/>
    </source>
</evidence>
<evidence type="ECO:0000313" key="28">
    <source>
        <dbReference type="Proteomes" id="UP000275843"/>
    </source>
</evidence>
<evidence type="ECO:0000313" key="20">
    <source>
        <dbReference type="Proteomes" id="UP000033057"/>
    </source>
</evidence>
<dbReference type="Proteomes" id="UP000278715">
    <property type="component" value="Chromosome"/>
</dbReference>
<dbReference type="Proteomes" id="UP000269431">
    <property type="component" value="Chromosome"/>
</dbReference>
<evidence type="ECO:0000259" key="7">
    <source>
        <dbReference type="Pfam" id="PF17952"/>
    </source>
</evidence>
<evidence type="ECO:0000313" key="29">
    <source>
        <dbReference type="Proteomes" id="UP000278715"/>
    </source>
</evidence>
<gene>
    <name evidence="8" type="primary">cas6</name>
    <name evidence="18" type="ORF">HFC64_02285</name>
    <name evidence="19" type="ORF">SSOP1_1528</name>
    <name evidence="10" type="ORF">SULA_2317</name>
    <name evidence="8" type="ORF">SULB_2318</name>
    <name evidence="9" type="ORF">SULC_2315</name>
    <name evidence="11" type="ORF">SULG_11715</name>
    <name evidence="12" type="ORF">SULH_11715</name>
    <name evidence="13" type="ORF">SULI_11715</name>
    <name evidence="14" type="ORF">SULM_11705</name>
    <name evidence="15" type="ORF">SULN_11705</name>
    <name evidence="16" type="ORF">SULO_11715</name>
    <name evidence="17" type="ORF">SULZ_11705</name>
</gene>
<dbReference type="EMBL" id="CP033241">
    <property type="protein sequence ID" value="AZF84617.1"/>
    <property type="molecule type" value="Genomic_DNA"/>
</dbReference>
<dbReference type="InterPro" id="IPR010156">
    <property type="entry name" value="CRISPR-assoc_prot_Cas6"/>
</dbReference>
<dbReference type="EMBL" id="LT549890">
    <property type="protein sequence ID" value="SAI85082.1"/>
    <property type="molecule type" value="Genomic_DNA"/>
</dbReference>
<dbReference type="Proteomes" id="UP000594632">
    <property type="component" value="Chromosome"/>
</dbReference>
<dbReference type="AlphaFoldDB" id="A0A0E3GTV5"/>
<dbReference type="Proteomes" id="UP000033085">
    <property type="component" value="Chromosome"/>
</dbReference>
<dbReference type="KEGG" id="ssol:SULB_2318"/>
<reference evidence="19" key="2">
    <citation type="submission" date="2016-04" db="EMBL/GenBank/DDBJ databases">
        <authorList>
            <person name="Evans L.H."/>
            <person name="Alamgir A."/>
            <person name="Owens N."/>
            <person name="Weber N.D."/>
            <person name="Virtaneva K."/>
            <person name="Barbian K."/>
            <person name="Babar A."/>
            <person name="Rosenke K."/>
        </authorList>
    </citation>
    <scope>NUCLEOTIDE SEQUENCE</scope>
    <source>
        <strain evidence="19">P1</strain>
    </source>
</reference>
<dbReference type="Proteomes" id="UP000282269">
    <property type="component" value="Chromosome"/>
</dbReference>
<evidence type="ECO:0000313" key="21">
    <source>
        <dbReference type="Proteomes" id="UP000033085"/>
    </source>
</evidence>
<reference evidence="23" key="3">
    <citation type="submission" date="2016-04" db="EMBL/GenBank/DDBJ databases">
        <authorList>
            <person name="Shah S.A."/>
            <person name="Garrett R.A."/>
        </authorList>
    </citation>
    <scope>NUCLEOTIDE SEQUENCE [LARGE SCALE GENOMIC DNA]</scope>
    <source>
        <strain evidence="23">ATCC 35091 / DSM 1616 / JCM 8930 / NBRC 15331 / P1</strain>
    </source>
</reference>
<dbReference type="KEGG" id="ssoa:SULA_2317"/>
<evidence type="ECO:0000256" key="5">
    <source>
        <dbReference type="SAM" id="Phobius"/>
    </source>
</evidence>
<dbReference type="Gene3D" id="3.30.70.1900">
    <property type="match status" value="1"/>
</dbReference>
<evidence type="ECO:0000313" key="14">
    <source>
        <dbReference type="EMBL" id="AZF76823.1"/>
    </source>
</evidence>
<evidence type="ECO:0000256" key="1">
    <source>
        <dbReference type="ARBA" id="ARBA00022722"/>
    </source>
</evidence>
<evidence type="ECO:0000313" key="10">
    <source>
        <dbReference type="EMBL" id="AKA79869.1"/>
    </source>
</evidence>
<dbReference type="GO" id="GO:0016788">
    <property type="term" value="F:hydrolase activity, acting on ester bonds"/>
    <property type="evidence" value="ECO:0007669"/>
    <property type="project" value="InterPro"/>
</dbReference>
<evidence type="ECO:0000313" key="24">
    <source>
        <dbReference type="Proteomes" id="UP000267993"/>
    </source>
</evidence>
<evidence type="ECO:0000313" key="22">
    <source>
        <dbReference type="Proteomes" id="UP000033106"/>
    </source>
</evidence>
<dbReference type="Proteomes" id="UP000033106">
    <property type="component" value="Chromosome"/>
</dbReference>
<reference evidence="24 25" key="4">
    <citation type="journal article" date="2018" name="Proc. Natl. Acad. Sci. U.S.A.">
        <title>Nonmutational mechanism of inheritance in the Archaeon Sulfolobus solfataricus.</title>
        <authorList>
            <person name="Payne S."/>
            <person name="McCarthy S."/>
            <person name="Johnson T."/>
            <person name="North E."/>
            <person name="Blum P."/>
        </authorList>
    </citation>
    <scope>NUCLEOTIDE SEQUENCE [LARGE SCALE GENOMIC DNA]</scope>
    <source>
        <strain evidence="12 24">SARC-H</strain>
        <strain evidence="13 28">SARC-I</strain>
        <strain evidence="15 29">SARC-N</strain>
        <strain evidence="16 30">SARC-O</strain>
        <strain evidence="17 25">SUL120</strain>
        <strain evidence="11 26">SULG</strain>
        <strain evidence="14 27">SULM</strain>
    </source>
</reference>
<reference evidence="8" key="5">
    <citation type="submission" date="2018-10" db="EMBL/GenBank/DDBJ databases">
        <authorList>
            <person name="McCarthy S."/>
            <person name="Gradnigo J."/>
            <person name="Johnson T."/>
            <person name="Payne S."/>
            <person name="Lipzen A."/>
            <person name="Schackwitz W."/>
            <person name="Martin J."/>
            <person name="Moriyama E."/>
            <person name="Blum P."/>
        </authorList>
    </citation>
    <scope>NUCLEOTIDE SEQUENCE</scope>
    <source>
        <strain evidence="8">SARC-B</strain>
        <strain evidence="9">SARC-C</strain>
        <strain evidence="10">SULA</strain>
    </source>
</reference>
<evidence type="ECO:0000313" key="23">
    <source>
        <dbReference type="Proteomes" id="UP000076770"/>
    </source>
</evidence>
<accession>A0A0E3GTV5</accession>
<dbReference type="EMBL" id="CP033236">
    <property type="protein sequence ID" value="AZF71580.1"/>
    <property type="molecule type" value="Genomic_DNA"/>
</dbReference>
<keyword evidence="4" id="KW-0051">Antiviral defense</keyword>
<dbReference type="EMBL" id="CP050869">
    <property type="protein sequence ID" value="QPG48928.1"/>
    <property type="molecule type" value="Genomic_DNA"/>
</dbReference>
<sequence>MIYTLTFRLKPSNDVIIPPFSSKLSRTLFLSFSPTYSKIIESKEPNKPLRITVVKDQGKPLYSNGKSKVVLKAENTYTFIVNTLLEDVVKEVIRVESVNREIYNTSFHVELVNVSVKENVMAEDARFYRVHFKTPTLLQPPRPRMKRKENRYVLFPYVPLLFYSIASHWNRYMDKKIVGVTGSKTLYYFREVNYRIRPMTAYYGNIPNKGFVGWVVFELSARKGSKIRENIRRLLDYVNYFGVGKSRNIGFGEVEVKSLNG</sequence>
<dbReference type="GO" id="GO:0051607">
    <property type="term" value="P:defense response to virus"/>
    <property type="evidence" value="ECO:0007669"/>
    <property type="project" value="UniProtKB-KW"/>
</dbReference>
<evidence type="ECO:0000313" key="13">
    <source>
        <dbReference type="EMBL" id="AZF74200.1"/>
    </source>
</evidence>
<keyword evidence="5" id="KW-0472">Membrane</keyword>
<reference evidence="20 21" key="1">
    <citation type="journal article" date="2015" name="Genome Announc.">
        <title>Complete Genome Sequence of Sulfolobus solfataricus Strain 98/2 and Evolved Derivatives.</title>
        <authorList>
            <person name="McCarthy S."/>
            <person name="Gradnigo J."/>
            <person name="Johnson T."/>
            <person name="Payne S."/>
            <person name="Lipzen A."/>
            <person name="Martin J."/>
            <person name="Schackwitz W."/>
            <person name="Moriyama E."/>
            <person name="Blum P."/>
        </authorList>
    </citation>
    <scope>NUCLEOTIDE SEQUENCE [LARGE SCALE GENOMIC DNA]</scope>
    <source>
        <strain evidence="20">98/2 SULC</strain>
        <strain evidence="8">SARC-B</strain>
        <strain evidence="9">SARC-C</strain>
        <strain evidence="10 22">SULA</strain>
        <strain evidence="21">SULB</strain>
    </source>
</reference>
<dbReference type="Proteomes" id="UP000076770">
    <property type="component" value="Chromosome i"/>
</dbReference>
<dbReference type="Proteomes" id="UP000267993">
    <property type="component" value="Chromosome"/>
</dbReference>
<dbReference type="EMBL" id="CP033237">
    <property type="protein sequence ID" value="AZF74200.1"/>
    <property type="molecule type" value="Genomic_DNA"/>
</dbReference>
<evidence type="ECO:0000313" key="15">
    <source>
        <dbReference type="EMBL" id="AZF79430.1"/>
    </source>
</evidence>
<dbReference type="OMA" id="FREVDYN"/>
<evidence type="ECO:0000313" key="17">
    <source>
        <dbReference type="EMBL" id="AZF84617.1"/>
    </source>
</evidence>
<protein>
    <submittedName>
        <fullName evidence="8">CRISPR-associated endoribonuclease Cas6</fullName>
    </submittedName>
    <submittedName>
        <fullName evidence="19">CRISPR-associated protein Cas6</fullName>
    </submittedName>
</protein>
<keyword evidence="5" id="KW-0812">Transmembrane</keyword>
<feature type="domain" description="CRISPR-associated protein Cas6 C-terminal" evidence="6">
    <location>
        <begin position="130"/>
        <end position="254"/>
    </location>
</feature>
<evidence type="ECO:0000313" key="9">
    <source>
        <dbReference type="EMBL" id="AKA77177.1"/>
    </source>
</evidence>
<evidence type="ECO:0000313" key="19">
    <source>
        <dbReference type="EMBL" id="SAI85082.1"/>
    </source>
</evidence>
<feature type="domain" description="Cas6 N-terminal" evidence="7">
    <location>
        <begin position="3"/>
        <end position="116"/>
    </location>
</feature>
<dbReference type="Proteomes" id="UP000273194">
    <property type="component" value="Chromosome"/>
</dbReference>
<dbReference type="Proteomes" id="UP000275843">
    <property type="component" value="Chromosome"/>
</dbReference>
<dbReference type="Pfam" id="PF17952">
    <property type="entry name" value="Cas6_N"/>
    <property type="match status" value="1"/>
</dbReference>
<dbReference type="Proteomes" id="UP000033057">
    <property type="component" value="Chromosome"/>
</dbReference>
<dbReference type="EMBL" id="CP033238">
    <property type="protein sequence ID" value="AZF76823.1"/>
    <property type="molecule type" value="Genomic_DNA"/>
</dbReference>
<feature type="transmembrane region" description="Helical" evidence="5">
    <location>
        <begin position="152"/>
        <end position="169"/>
    </location>
</feature>
<dbReference type="GeneID" id="44130262"/>
<reference evidence="18 31" key="6">
    <citation type="journal article" date="2020" name="Nat. Commun.">
        <title>The structures of two archaeal type IV pili illuminate evolutionary relationships.</title>
        <authorList>
            <person name="Wang F."/>
            <person name="Baquero D.P."/>
            <person name="Su Z."/>
            <person name="Beltran L.C."/>
            <person name="Prangishvili D."/>
            <person name="Krupovic M."/>
            <person name="Egelman E.H."/>
        </authorList>
    </citation>
    <scope>NUCLEOTIDE SEQUENCE [LARGE SCALE GENOMIC DNA]</scope>
    <source>
        <strain evidence="18 31">POZ149</strain>
    </source>
</reference>
<evidence type="ECO:0000313" key="26">
    <source>
        <dbReference type="Proteomes" id="UP000273194"/>
    </source>
</evidence>
<evidence type="ECO:0000256" key="4">
    <source>
        <dbReference type="ARBA" id="ARBA00023118"/>
    </source>
</evidence>
<dbReference type="GeneID" id="1454420"/>
<evidence type="ECO:0000256" key="2">
    <source>
        <dbReference type="ARBA" id="ARBA00022759"/>
    </source>
</evidence>
<dbReference type="EMBL" id="CP033239">
    <property type="protein sequence ID" value="AZF79430.1"/>
    <property type="molecule type" value="Genomic_DNA"/>
</dbReference>
<dbReference type="GO" id="GO:0004519">
    <property type="term" value="F:endonuclease activity"/>
    <property type="evidence" value="ECO:0007669"/>
    <property type="project" value="UniProtKB-KW"/>
</dbReference>
<dbReference type="OrthoDB" id="42729at2157"/>
<dbReference type="EMBL" id="CP011057">
    <property type="protein sequence ID" value="AKA79869.1"/>
    <property type="molecule type" value="Genomic_DNA"/>
</dbReference>
<evidence type="ECO:0000313" key="16">
    <source>
        <dbReference type="EMBL" id="AZF82035.1"/>
    </source>
</evidence>